<dbReference type="Pfam" id="PF05506">
    <property type="entry name" value="PLipase_C_C"/>
    <property type="match status" value="1"/>
</dbReference>
<dbReference type="GO" id="GO:0004629">
    <property type="term" value="F:phospholipase C activity"/>
    <property type="evidence" value="ECO:0007669"/>
    <property type="project" value="InterPro"/>
</dbReference>
<reference evidence="3" key="1">
    <citation type="submission" date="2016-10" db="EMBL/GenBank/DDBJ databases">
        <authorList>
            <person name="Varghese N."/>
            <person name="Submissions S."/>
        </authorList>
    </citation>
    <scope>NUCLEOTIDE SEQUENCE [LARGE SCALE GENOMIC DNA]</scope>
    <source>
        <strain evidence="3">DSM 44771</strain>
    </source>
</reference>
<dbReference type="AlphaFoldDB" id="A0A1I6NZE5"/>
<evidence type="ECO:0000313" key="3">
    <source>
        <dbReference type="Proteomes" id="UP000198852"/>
    </source>
</evidence>
<keyword evidence="3" id="KW-1185">Reference proteome</keyword>
<dbReference type="EMBL" id="FOZX01000001">
    <property type="protein sequence ID" value="SFS33336.1"/>
    <property type="molecule type" value="Genomic_DNA"/>
</dbReference>
<gene>
    <name evidence="2" type="ORF">SAMN05660874_00296</name>
</gene>
<name>A0A1I6NZE5_9PSEU</name>
<proteinExistence type="predicted"/>
<dbReference type="InterPro" id="IPR008475">
    <property type="entry name" value="PLipase_C_C"/>
</dbReference>
<feature type="domain" description="Bacterial phospholipase C C-terminal" evidence="1">
    <location>
        <begin position="99"/>
        <end position="171"/>
    </location>
</feature>
<organism evidence="2 3">
    <name type="scientific">Saccharopolyspora flava</name>
    <dbReference type="NCBI Taxonomy" id="95161"/>
    <lineage>
        <taxon>Bacteria</taxon>
        <taxon>Bacillati</taxon>
        <taxon>Actinomycetota</taxon>
        <taxon>Actinomycetes</taxon>
        <taxon>Pseudonocardiales</taxon>
        <taxon>Pseudonocardiaceae</taxon>
        <taxon>Saccharopolyspora</taxon>
    </lineage>
</organism>
<evidence type="ECO:0000259" key="1">
    <source>
        <dbReference type="Pfam" id="PF05506"/>
    </source>
</evidence>
<evidence type="ECO:0000313" key="2">
    <source>
        <dbReference type="EMBL" id="SFS33336.1"/>
    </source>
</evidence>
<dbReference type="STRING" id="95161.SAMN05660874_00296"/>
<sequence>MTGRFGPASASQPSVGGVVVDGRSIALRLGYVGSDFARFAIRAGGGSAAPCLVDVLGEKYVTIPVAARYRVAVEGPSDIRMELGGSLGGSASRVDVQARHTARGLVLELRNNGLHEVGLDLRARAHADHETSVRLAGGGALPLFWPVPDGHYDLEVTSPEDDAFHRRVRGKTEPHPAD</sequence>
<accession>A0A1I6NZE5</accession>
<protein>
    <recommendedName>
        <fullName evidence="1">Bacterial phospholipase C C-terminal domain-containing protein</fullName>
    </recommendedName>
</protein>
<dbReference type="GO" id="GO:0016042">
    <property type="term" value="P:lipid catabolic process"/>
    <property type="evidence" value="ECO:0007669"/>
    <property type="project" value="InterPro"/>
</dbReference>
<dbReference type="Proteomes" id="UP000198852">
    <property type="component" value="Unassembled WGS sequence"/>
</dbReference>